<evidence type="ECO:0000256" key="3">
    <source>
        <dbReference type="ARBA" id="ARBA00023163"/>
    </source>
</evidence>
<dbReference type="SMART" id="SM00345">
    <property type="entry name" value="HTH_GNTR"/>
    <property type="match status" value="1"/>
</dbReference>
<evidence type="ECO:0000313" key="5">
    <source>
        <dbReference type="EMBL" id="QEW25172.1"/>
    </source>
</evidence>
<dbReference type="PROSITE" id="PS50949">
    <property type="entry name" value="HTH_GNTR"/>
    <property type="match status" value="1"/>
</dbReference>
<dbReference type="AlphaFoldDB" id="A0A5P3A6Y5"/>
<dbReference type="Pfam" id="PF00392">
    <property type="entry name" value="GntR"/>
    <property type="match status" value="1"/>
</dbReference>
<evidence type="ECO:0000313" key="6">
    <source>
        <dbReference type="Proteomes" id="UP000325785"/>
    </source>
</evidence>
<gene>
    <name evidence="5" type="primary">mcbR_2</name>
    <name evidence="5" type="ORF">RIdsm_00957</name>
</gene>
<proteinExistence type="predicted"/>
<dbReference type="GO" id="GO:0003700">
    <property type="term" value="F:DNA-binding transcription factor activity"/>
    <property type="evidence" value="ECO:0007669"/>
    <property type="project" value="InterPro"/>
</dbReference>
<evidence type="ECO:0000256" key="2">
    <source>
        <dbReference type="ARBA" id="ARBA00023125"/>
    </source>
</evidence>
<dbReference type="RefSeq" id="WP_057819652.1">
    <property type="nucleotide sequence ID" value="NZ_CP031598.1"/>
</dbReference>
<evidence type="ECO:0000256" key="1">
    <source>
        <dbReference type="ARBA" id="ARBA00023015"/>
    </source>
</evidence>
<reference evidence="5 6" key="1">
    <citation type="submission" date="2018-08" db="EMBL/GenBank/DDBJ databases">
        <title>Genetic Globetrotter - A new plasmid hitch-hiking vast phylogenetic and geographic distances.</title>
        <authorList>
            <person name="Vollmers J."/>
            <person name="Petersen J."/>
        </authorList>
    </citation>
    <scope>NUCLEOTIDE SEQUENCE [LARGE SCALE GENOMIC DNA]</scope>
    <source>
        <strain evidence="5 6">DSM 26383</strain>
    </source>
</reference>
<feature type="domain" description="HTH gntR-type" evidence="4">
    <location>
        <begin position="19"/>
        <end position="86"/>
    </location>
</feature>
<dbReference type="OrthoDB" id="9815654at2"/>
<dbReference type="PANTHER" id="PTHR43537">
    <property type="entry name" value="TRANSCRIPTIONAL REGULATOR, GNTR FAMILY"/>
    <property type="match status" value="1"/>
</dbReference>
<evidence type="ECO:0000259" key="4">
    <source>
        <dbReference type="PROSITE" id="PS50949"/>
    </source>
</evidence>
<dbReference type="InterPro" id="IPR000524">
    <property type="entry name" value="Tscrpt_reg_HTH_GntR"/>
</dbReference>
<dbReference type="Proteomes" id="UP000325785">
    <property type="component" value="Chromosome"/>
</dbReference>
<accession>A0A5P3A6Y5</accession>
<dbReference type="InterPro" id="IPR036390">
    <property type="entry name" value="WH_DNA-bd_sf"/>
</dbReference>
<dbReference type="SMART" id="SM00895">
    <property type="entry name" value="FCD"/>
    <property type="match status" value="1"/>
</dbReference>
<dbReference type="SUPFAM" id="SSF46785">
    <property type="entry name" value="Winged helix' DNA-binding domain"/>
    <property type="match status" value="1"/>
</dbReference>
<dbReference type="Pfam" id="PF07729">
    <property type="entry name" value="FCD"/>
    <property type="match status" value="1"/>
</dbReference>
<dbReference type="InterPro" id="IPR036388">
    <property type="entry name" value="WH-like_DNA-bd_sf"/>
</dbReference>
<keyword evidence="1" id="KW-0805">Transcription regulation</keyword>
<dbReference type="KEGG" id="rid:RIdsm_00957"/>
<dbReference type="Gene3D" id="1.10.10.10">
    <property type="entry name" value="Winged helix-like DNA-binding domain superfamily/Winged helix DNA-binding domain"/>
    <property type="match status" value="1"/>
</dbReference>
<dbReference type="EMBL" id="CP031598">
    <property type="protein sequence ID" value="QEW25172.1"/>
    <property type="molecule type" value="Genomic_DNA"/>
</dbReference>
<dbReference type="GO" id="GO:0003677">
    <property type="term" value="F:DNA binding"/>
    <property type="evidence" value="ECO:0007669"/>
    <property type="project" value="UniProtKB-KW"/>
</dbReference>
<dbReference type="InterPro" id="IPR011711">
    <property type="entry name" value="GntR_C"/>
</dbReference>
<keyword evidence="3" id="KW-0804">Transcription</keyword>
<organism evidence="5 6">
    <name type="scientific">Roseovarius indicus</name>
    <dbReference type="NCBI Taxonomy" id="540747"/>
    <lineage>
        <taxon>Bacteria</taxon>
        <taxon>Pseudomonadati</taxon>
        <taxon>Pseudomonadota</taxon>
        <taxon>Alphaproteobacteria</taxon>
        <taxon>Rhodobacterales</taxon>
        <taxon>Roseobacteraceae</taxon>
        <taxon>Roseovarius</taxon>
    </lineage>
</organism>
<dbReference type="InterPro" id="IPR008920">
    <property type="entry name" value="TF_FadR/GntR_C"/>
</dbReference>
<dbReference type="SUPFAM" id="SSF48008">
    <property type="entry name" value="GntR ligand-binding domain-like"/>
    <property type="match status" value="1"/>
</dbReference>
<sequence>MNDRKTGATLPDFQPRRRMSDLDHVYSQLSRSIMMGEFVPGQKLKLKELAEVFDTSQMPVREALSRLVVSHVLEAAPRKSVTVPQVDAKRLEDLISIRIDLECKALRLVASEPNQPLADDLEAINSTMDKEAARTKPSIKNYLAINHEFHFSIYERSGNPDLTSIIEILWLRYGPLLNLLRNNSLNFAKHDHHEKIIRAVRIGNPDLGVEGLTGDLMEAAVVIKNALEP</sequence>
<protein>
    <submittedName>
        <fullName evidence="5">HTH-type transcriptional regulator McbR</fullName>
    </submittedName>
</protein>
<dbReference type="Gene3D" id="1.20.120.530">
    <property type="entry name" value="GntR ligand-binding domain-like"/>
    <property type="match status" value="1"/>
</dbReference>
<dbReference type="PANTHER" id="PTHR43537:SF39">
    <property type="entry name" value="HTH-TYPE TRANSCRIPTIONAL REGULATOR MCBR"/>
    <property type="match status" value="1"/>
</dbReference>
<name>A0A5P3A6Y5_9RHOB</name>
<keyword evidence="2" id="KW-0238">DNA-binding</keyword>